<dbReference type="GO" id="GO:0032259">
    <property type="term" value="P:methylation"/>
    <property type="evidence" value="ECO:0007669"/>
    <property type="project" value="UniProtKB-KW"/>
</dbReference>
<comment type="caution">
    <text evidence="5">The sequence shown here is derived from an EMBL/GenBank/DDBJ whole genome shotgun (WGS) entry which is preliminary data.</text>
</comment>
<dbReference type="InterPro" id="IPR013216">
    <property type="entry name" value="Methyltransf_11"/>
</dbReference>
<dbReference type="GO" id="GO:0008757">
    <property type="term" value="F:S-adenosylmethionine-dependent methyltransferase activity"/>
    <property type="evidence" value="ECO:0007669"/>
    <property type="project" value="InterPro"/>
</dbReference>
<organism evidence="5">
    <name type="scientific">Desulfatirhabdium butyrativorans</name>
    <dbReference type="NCBI Taxonomy" id="340467"/>
    <lineage>
        <taxon>Bacteria</taxon>
        <taxon>Pseudomonadati</taxon>
        <taxon>Thermodesulfobacteriota</taxon>
        <taxon>Desulfobacteria</taxon>
        <taxon>Desulfobacterales</taxon>
        <taxon>Desulfatirhabdiaceae</taxon>
        <taxon>Desulfatirhabdium</taxon>
    </lineage>
</organism>
<accession>A0A7C4RTK4</accession>
<gene>
    <name evidence="5" type="ORF">ENS29_13390</name>
</gene>
<proteinExistence type="predicted"/>
<name>A0A7C4RTK4_9BACT</name>
<dbReference type="SUPFAM" id="SSF53335">
    <property type="entry name" value="S-adenosyl-L-methionine-dependent methyltransferases"/>
    <property type="match status" value="1"/>
</dbReference>
<evidence type="ECO:0000256" key="2">
    <source>
        <dbReference type="ARBA" id="ARBA00022679"/>
    </source>
</evidence>
<dbReference type="PANTHER" id="PTHR43464:SF19">
    <property type="entry name" value="UBIQUINONE BIOSYNTHESIS O-METHYLTRANSFERASE, MITOCHONDRIAL"/>
    <property type="match status" value="1"/>
</dbReference>
<evidence type="ECO:0000313" key="5">
    <source>
        <dbReference type="EMBL" id="HGU33826.1"/>
    </source>
</evidence>
<dbReference type="EMBL" id="DSUH01000306">
    <property type="protein sequence ID" value="HGU33826.1"/>
    <property type="molecule type" value="Genomic_DNA"/>
</dbReference>
<dbReference type="PANTHER" id="PTHR43464">
    <property type="entry name" value="METHYLTRANSFERASE"/>
    <property type="match status" value="1"/>
</dbReference>
<keyword evidence="3" id="KW-0949">S-adenosyl-L-methionine</keyword>
<keyword evidence="1 5" id="KW-0489">Methyltransferase</keyword>
<feature type="domain" description="Methyltransferase type 11" evidence="4">
    <location>
        <begin position="52"/>
        <end position="149"/>
    </location>
</feature>
<dbReference type="CDD" id="cd02440">
    <property type="entry name" value="AdoMet_MTases"/>
    <property type="match status" value="1"/>
</dbReference>
<dbReference type="Pfam" id="PF08241">
    <property type="entry name" value="Methyltransf_11"/>
    <property type="match status" value="1"/>
</dbReference>
<evidence type="ECO:0000259" key="4">
    <source>
        <dbReference type="Pfam" id="PF08241"/>
    </source>
</evidence>
<reference evidence="5" key="1">
    <citation type="journal article" date="2020" name="mSystems">
        <title>Genome- and Community-Level Interaction Insights into Carbon Utilization and Element Cycling Functions of Hydrothermarchaeota in Hydrothermal Sediment.</title>
        <authorList>
            <person name="Zhou Z."/>
            <person name="Liu Y."/>
            <person name="Xu W."/>
            <person name="Pan J."/>
            <person name="Luo Z.H."/>
            <person name="Li M."/>
        </authorList>
    </citation>
    <scope>NUCLEOTIDE SEQUENCE [LARGE SCALE GENOMIC DNA]</scope>
    <source>
        <strain evidence="5">SpSt-477</strain>
    </source>
</reference>
<dbReference type="Gene3D" id="3.40.50.150">
    <property type="entry name" value="Vaccinia Virus protein VP39"/>
    <property type="match status" value="1"/>
</dbReference>
<protein>
    <submittedName>
        <fullName evidence="5">Class I SAM-dependent methyltransferase</fullName>
    </submittedName>
</protein>
<sequence length="207" mass="23259">MRRIDRIDQEKAAFFDRQAMEAWANDAYTPDEIRHIDRMLRMAAIGTGSRVLEPGCGTGRLTGILCLAVGETGYVLAADISQGMIDTCRNRNACFPHLDLRCGAVEHLDLPPHFFDVVVCHAVFPHFTDPEVTLRILTQSLKVFGHLIVSHFMGSAELNDMHRKAAPVRNDRLPEESAMRKLFESNGLNIVHFEDRPGCYLLDAVKI</sequence>
<evidence type="ECO:0000256" key="3">
    <source>
        <dbReference type="ARBA" id="ARBA00022691"/>
    </source>
</evidence>
<dbReference type="AlphaFoldDB" id="A0A7C4RTK4"/>
<dbReference type="InterPro" id="IPR029063">
    <property type="entry name" value="SAM-dependent_MTases_sf"/>
</dbReference>
<evidence type="ECO:0000256" key="1">
    <source>
        <dbReference type="ARBA" id="ARBA00022603"/>
    </source>
</evidence>
<keyword evidence="2 5" id="KW-0808">Transferase</keyword>